<dbReference type="EMBL" id="KZ311860">
    <property type="protein sequence ID" value="KAG8240140.1"/>
    <property type="molecule type" value="Genomic_DNA"/>
</dbReference>
<sequence length="139" mass="16521">MLVREFEIKGSYFVTENLIDEFVTDGREDDAWLETHLIAGFRVWQILLLAGTILTTIAFRSPRLPIQVTFLCCCIRFRIPRTKQEIESDWERREMAKEFERRMKKIIGYEEGSKLDLRKGIHEKFLFEIAKGEKIYSVK</sequence>
<accession>A0A8K0P8M3</accession>
<proteinExistence type="predicted"/>
<reference evidence="1" key="1">
    <citation type="submission" date="2013-04" db="EMBL/GenBank/DDBJ databases">
        <authorList>
            <person name="Qu J."/>
            <person name="Murali S.C."/>
            <person name="Bandaranaike D."/>
            <person name="Bellair M."/>
            <person name="Blankenburg K."/>
            <person name="Chao H."/>
            <person name="Dinh H."/>
            <person name="Doddapaneni H."/>
            <person name="Downs B."/>
            <person name="Dugan-Rocha S."/>
            <person name="Elkadiri S."/>
            <person name="Gnanaolivu R.D."/>
            <person name="Hernandez B."/>
            <person name="Javaid M."/>
            <person name="Jayaseelan J.C."/>
            <person name="Lee S."/>
            <person name="Li M."/>
            <person name="Ming W."/>
            <person name="Munidasa M."/>
            <person name="Muniz J."/>
            <person name="Nguyen L."/>
            <person name="Ongeri F."/>
            <person name="Osuji N."/>
            <person name="Pu L.-L."/>
            <person name="Puazo M."/>
            <person name="Qu C."/>
            <person name="Quiroz J."/>
            <person name="Raj R."/>
            <person name="Weissenberger G."/>
            <person name="Xin Y."/>
            <person name="Zou X."/>
            <person name="Han Y."/>
            <person name="Richards S."/>
            <person name="Worley K."/>
            <person name="Muzny D."/>
            <person name="Gibbs R."/>
        </authorList>
    </citation>
    <scope>NUCLEOTIDE SEQUENCE</scope>
    <source>
        <strain evidence="1">Sampled in the wild</strain>
    </source>
</reference>
<dbReference type="OrthoDB" id="6154284at2759"/>
<name>A0A8K0P8M3_LADFU</name>
<dbReference type="InterPro" id="IPR032006">
    <property type="entry name" value="TMIE"/>
</dbReference>
<organism evidence="1 2">
    <name type="scientific">Ladona fulva</name>
    <name type="common">Scarce chaser dragonfly</name>
    <name type="synonym">Libellula fulva</name>
    <dbReference type="NCBI Taxonomy" id="123851"/>
    <lineage>
        <taxon>Eukaryota</taxon>
        <taxon>Metazoa</taxon>
        <taxon>Ecdysozoa</taxon>
        <taxon>Arthropoda</taxon>
        <taxon>Hexapoda</taxon>
        <taxon>Insecta</taxon>
        <taxon>Pterygota</taxon>
        <taxon>Palaeoptera</taxon>
        <taxon>Odonata</taxon>
        <taxon>Epiprocta</taxon>
        <taxon>Anisoptera</taxon>
        <taxon>Libelluloidea</taxon>
        <taxon>Libellulidae</taxon>
        <taxon>Ladona</taxon>
    </lineage>
</organism>
<dbReference type="AlphaFoldDB" id="A0A8K0P8M3"/>
<dbReference type="Pfam" id="PF16038">
    <property type="entry name" value="TMIE"/>
    <property type="match status" value="1"/>
</dbReference>
<keyword evidence="2" id="KW-1185">Reference proteome</keyword>
<evidence type="ECO:0000313" key="2">
    <source>
        <dbReference type="Proteomes" id="UP000792457"/>
    </source>
</evidence>
<protein>
    <submittedName>
        <fullName evidence="1">Uncharacterized protein</fullName>
    </submittedName>
</protein>
<evidence type="ECO:0000313" key="1">
    <source>
        <dbReference type="EMBL" id="KAG8240140.1"/>
    </source>
</evidence>
<dbReference type="PANTHER" id="PTHR28635">
    <property type="entry name" value="TRANSMEMBRANE INNER EAR EXPRESSED PROTEIN"/>
    <property type="match status" value="1"/>
</dbReference>
<dbReference type="Proteomes" id="UP000792457">
    <property type="component" value="Unassembled WGS sequence"/>
</dbReference>
<comment type="caution">
    <text evidence="1">The sequence shown here is derived from an EMBL/GenBank/DDBJ whole genome shotgun (WGS) entry which is preliminary data.</text>
</comment>
<dbReference type="PANTHER" id="PTHR28635:SF1">
    <property type="entry name" value="TRANSMEMBRANE INNER EAR EXPRESSED PROTEIN"/>
    <property type="match status" value="1"/>
</dbReference>
<reference evidence="1" key="2">
    <citation type="submission" date="2017-10" db="EMBL/GenBank/DDBJ databases">
        <title>Ladona fulva Genome sequencing and assembly.</title>
        <authorList>
            <person name="Murali S."/>
            <person name="Richards S."/>
            <person name="Bandaranaike D."/>
            <person name="Bellair M."/>
            <person name="Blankenburg K."/>
            <person name="Chao H."/>
            <person name="Dinh H."/>
            <person name="Doddapaneni H."/>
            <person name="Dugan-Rocha S."/>
            <person name="Elkadiri S."/>
            <person name="Gnanaolivu R."/>
            <person name="Hernandez B."/>
            <person name="Skinner E."/>
            <person name="Javaid M."/>
            <person name="Lee S."/>
            <person name="Li M."/>
            <person name="Ming W."/>
            <person name="Munidasa M."/>
            <person name="Muniz J."/>
            <person name="Nguyen L."/>
            <person name="Hughes D."/>
            <person name="Osuji N."/>
            <person name="Pu L.-L."/>
            <person name="Puazo M."/>
            <person name="Qu C."/>
            <person name="Quiroz J."/>
            <person name="Raj R."/>
            <person name="Weissenberger G."/>
            <person name="Xin Y."/>
            <person name="Zou X."/>
            <person name="Han Y."/>
            <person name="Worley K."/>
            <person name="Muzny D."/>
            <person name="Gibbs R."/>
        </authorList>
    </citation>
    <scope>NUCLEOTIDE SEQUENCE</scope>
    <source>
        <strain evidence="1">Sampled in the wild</strain>
    </source>
</reference>
<gene>
    <name evidence="1" type="ORF">J437_LFUL017730</name>
</gene>